<comment type="similarity">
    <text evidence="5 6">Belongs to the class I-like SAM-binding methyltransferase superfamily. C5-methyltransferase family.</text>
</comment>
<dbReference type="InterPro" id="IPR029063">
    <property type="entry name" value="SAM-dependent_MTases_sf"/>
</dbReference>
<dbReference type="InterPro" id="IPR050390">
    <property type="entry name" value="C5-Methyltransferase"/>
</dbReference>
<evidence type="ECO:0000256" key="3">
    <source>
        <dbReference type="ARBA" id="ARBA00022691"/>
    </source>
</evidence>
<dbReference type="Gene3D" id="3.40.50.150">
    <property type="entry name" value="Vaccinia Virus protein VP39"/>
    <property type="match status" value="1"/>
</dbReference>
<dbReference type="NCBIfam" id="TIGR00675">
    <property type="entry name" value="dcm"/>
    <property type="match status" value="1"/>
</dbReference>
<comment type="caution">
    <text evidence="8">The sequence shown here is derived from an EMBL/GenBank/DDBJ whole genome shotgun (WGS) entry which is preliminary data.</text>
</comment>
<dbReference type="AlphaFoldDB" id="A0A0R1J2P1"/>
<evidence type="ECO:0000313" key="9">
    <source>
        <dbReference type="Proteomes" id="UP000050929"/>
    </source>
</evidence>
<dbReference type="EC" id="2.1.1.37" evidence="7"/>
<reference evidence="8 9" key="1">
    <citation type="journal article" date="2015" name="Genome Announc.">
        <title>Expanding the biotechnology potential of lactobacilli through comparative genomics of 213 strains and associated genera.</title>
        <authorList>
            <person name="Sun Z."/>
            <person name="Harris H.M."/>
            <person name="McCann A."/>
            <person name="Guo C."/>
            <person name="Argimon S."/>
            <person name="Zhang W."/>
            <person name="Yang X."/>
            <person name="Jeffery I.B."/>
            <person name="Cooney J.C."/>
            <person name="Kagawa T.F."/>
            <person name="Liu W."/>
            <person name="Song Y."/>
            <person name="Salvetti E."/>
            <person name="Wrobel A."/>
            <person name="Rasinkangas P."/>
            <person name="Parkhill J."/>
            <person name="Rea M.C."/>
            <person name="O'Sullivan O."/>
            <person name="Ritari J."/>
            <person name="Douillard F.P."/>
            <person name="Paul Ross R."/>
            <person name="Yang R."/>
            <person name="Briner A.E."/>
            <person name="Felis G.E."/>
            <person name="de Vos W.M."/>
            <person name="Barrangou R."/>
            <person name="Klaenhammer T.R."/>
            <person name="Caufield P.W."/>
            <person name="Cui Y."/>
            <person name="Zhang H."/>
            <person name="O'Toole P.W."/>
        </authorList>
    </citation>
    <scope>NUCLEOTIDE SEQUENCE [LARGE SCALE GENOMIC DNA]</scope>
    <source>
        <strain evidence="8 9">DSM 20183</strain>
    </source>
</reference>
<name>A0A0R1J2P1_9LACO</name>
<dbReference type="PROSITE" id="PS51679">
    <property type="entry name" value="SAM_MT_C5"/>
    <property type="match status" value="1"/>
</dbReference>
<gene>
    <name evidence="8" type="ORF">FC72_GL001377</name>
</gene>
<dbReference type="GO" id="GO:0032259">
    <property type="term" value="P:methylation"/>
    <property type="evidence" value="ECO:0007669"/>
    <property type="project" value="UniProtKB-KW"/>
</dbReference>
<dbReference type="PATRIC" id="fig|1423811.3.peg.1401"/>
<dbReference type="GO" id="GO:0044027">
    <property type="term" value="P:negative regulation of gene expression via chromosomal CpG island methylation"/>
    <property type="evidence" value="ECO:0007669"/>
    <property type="project" value="TreeGrafter"/>
</dbReference>
<keyword evidence="9" id="KW-1185">Reference proteome</keyword>
<evidence type="ECO:0000256" key="1">
    <source>
        <dbReference type="ARBA" id="ARBA00022603"/>
    </source>
</evidence>
<comment type="catalytic activity">
    <reaction evidence="7">
        <text>a 2'-deoxycytidine in DNA + S-adenosyl-L-methionine = a 5-methyl-2'-deoxycytidine in DNA + S-adenosyl-L-homocysteine + H(+)</text>
        <dbReference type="Rhea" id="RHEA:13681"/>
        <dbReference type="Rhea" id="RHEA-COMP:11369"/>
        <dbReference type="Rhea" id="RHEA-COMP:11370"/>
        <dbReference type="ChEBI" id="CHEBI:15378"/>
        <dbReference type="ChEBI" id="CHEBI:57856"/>
        <dbReference type="ChEBI" id="CHEBI:59789"/>
        <dbReference type="ChEBI" id="CHEBI:85452"/>
        <dbReference type="ChEBI" id="CHEBI:85454"/>
        <dbReference type="EC" id="2.1.1.37"/>
    </reaction>
</comment>
<dbReference type="PANTHER" id="PTHR10629">
    <property type="entry name" value="CYTOSINE-SPECIFIC METHYLTRANSFERASE"/>
    <property type="match status" value="1"/>
</dbReference>
<evidence type="ECO:0000256" key="6">
    <source>
        <dbReference type="RuleBase" id="RU000416"/>
    </source>
</evidence>
<protein>
    <recommendedName>
        <fullName evidence="7">Cytosine-specific methyltransferase</fullName>
        <ecNumber evidence="7">2.1.1.37</ecNumber>
    </recommendedName>
</protein>
<evidence type="ECO:0000313" key="8">
    <source>
        <dbReference type="EMBL" id="KRK65307.1"/>
    </source>
</evidence>
<dbReference type="PROSITE" id="PS00094">
    <property type="entry name" value="C5_MTASE_1"/>
    <property type="match status" value="1"/>
</dbReference>
<evidence type="ECO:0000256" key="7">
    <source>
        <dbReference type="RuleBase" id="RU000417"/>
    </source>
</evidence>
<keyword evidence="4" id="KW-0680">Restriction system</keyword>
<dbReference type="STRING" id="1423811.FC72_GL001377"/>
<organism evidence="8 9">
    <name type="scientific">Companilactobacillus tucceti DSM 20183</name>
    <dbReference type="NCBI Taxonomy" id="1423811"/>
    <lineage>
        <taxon>Bacteria</taxon>
        <taxon>Bacillati</taxon>
        <taxon>Bacillota</taxon>
        <taxon>Bacilli</taxon>
        <taxon>Lactobacillales</taxon>
        <taxon>Lactobacillaceae</taxon>
        <taxon>Companilactobacillus</taxon>
    </lineage>
</organism>
<dbReference type="OrthoDB" id="9813719at2"/>
<dbReference type="GO" id="GO:0003677">
    <property type="term" value="F:DNA binding"/>
    <property type="evidence" value="ECO:0007669"/>
    <property type="project" value="TreeGrafter"/>
</dbReference>
<evidence type="ECO:0000256" key="5">
    <source>
        <dbReference type="PROSITE-ProRule" id="PRU01016"/>
    </source>
</evidence>
<keyword evidence="1 5" id="KW-0489">Methyltransferase</keyword>
<evidence type="ECO:0000256" key="2">
    <source>
        <dbReference type="ARBA" id="ARBA00022679"/>
    </source>
</evidence>
<sequence>MIRVVDLFSGVGGLTFGFQKKIYRNRFVDDDRFDVLFANEWDKSAAVAFKKNFSNITMLNTDISEVDRSYLDKLNINVNNVDLVIGGPPCQSFSTVGKRQYDNRAKMYREYRRMLSILKPKMFIFENVLGLLTMHNDLGNPVIDDVKSSFENLEEFGENFGYKVYESVLNAEDFGVPQSRKRVFLVGVRKDLKLNREWKFPSPVNSKHITVSDAISDLPYLVSGSGTNAYHMKPKSRYQYLMRGNQKILKDHISGVYGERMKKIIAAVPEGESKPYINKLVLEKKLPKELYLSSGYNNTYGRLWWNKPSTTITNNLSTPSSLRCIHPKQDRALTSREGARIQSFPDDFSFVGPKNKINSQIGNAVPPVLSIHLADSIFDFFKNNL</sequence>
<dbReference type="Pfam" id="PF00145">
    <property type="entry name" value="DNA_methylase"/>
    <property type="match status" value="1"/>
</dbReference>
<feature type="active site" evidence="5">
    <location>
        <position position="90"/>
    </location>
</feature>
<dbReference type="RefSeq" id="WP_057764302.1">
    <property type="nucleotide sequence ID" value="NZ_AZDG01000003.1"/>
</dbReference>
<keyword evidence="3 5" id="KW-0949">S-adenosyl-L-methionine</keyword>
<dbReference type="PANTHER" id="PTHR10629:SF52">
    <property type="entry name" value="DNA (CYTOSINE-5)-METHYLTRANSFERASE 1"/>
    <property type="match status" value="1"/>
</dbReference>
<keyword evidence="2 5" id="KW-0808">Transferase</keyword>
<dbReference type="EMBL" id="AZDG01000003">
    <property type="protein sequence ID" value="KRK65307.1"/>
    <property type="molecule type" value="Genomic_DNA"/>
</dbReference>
<proteinExistence type="inferred from homology"/>
<dbReference type="InterPro" id="IPR018117">
    <property type="entry name" value="C5_DNA_meth_AS"/>
</dbReference>
<accession>A0A0R1J2P1</accession>
<dbReference type="Proteomes" id="UP000050929">
    <property type="component" value="Unassembled WGS sequence"/>
</dbReference>
<dbReference type="GO" id="GO:0003886">
    <property type="term" value="F:DNA (cytosine-5-)-methyltransferase activity"/>
    <property type="evidence" value="ECO:0007669"/>
    <property type="project" value="UniProtKB-EC"/>
</dbReference>
<dbReference type="Gene3D" id="3.90.120.10">
    <property type="entry name" value="DNA Methylase, subunit A, domain 2"/>
    <property type="match status" value="1"/>
</dbReference>
<dbReference type="SUPFAM" id="SSF53335">
    <property type="entry name" value="S-adenosyl-L-methionine-dependent methyltransferases"/>
    <property type="match status" value="1"/>
</dbReference>
<dbReference type="InterPro" id="IPR001525">
    <property type="entry name" value="C5_MeTfrase"/>
</dbReference>
<dbReference type="PRINTS" id="PR00105">
    <property type="entry name" value="C5METTRFRASE"/>
</dbReference>
<evidence type="ECO:0000256" key="4">
    <source>
        <dbReference type="ARBA" id="ARBA00022747"/>
    </source>
</evidence>
<dbReference type="GO" id="GO:0009307">
    <property type="term" value="P:DNA restriction-modification system"/>
    <property type="evidence" value="ECO:0007669"/>
    <property type="project" value="UniProtKB-KW"/>
</dbReference>